<feature type="binding site" evidence="5">
    <location>
        <position position="89"/>
    </location>
    <ligand>
        <name>S-adenosyl-L-methionine</name>
        <dbReference type="ChEBI" id="CHEBI:59789"/>
    </ligand>
</feature>
<dbReference type="GO" id="GO:0032259">
    <property type="term" value="P:methylation"/>
    <property type="evidence" value="ECO:0007669"/>
    <property type="project" value="UniProtKB-KW"/>
</dbReference>
<dbReference type="PROSITE" id="PS51608">
    <property type="entry name" value="SAM_MT_UBIE"/>
    <property type="match status" value="1"/>
</dbReference>
<evidence type="ECO:0000256" key="5">
    <source>
        <dbReference type="HAMAP-Rule" id="MF_01813"/>
    </source>
</evidence>
<evidence type="ECO:0000256" key="3">
    <source>
        <dbReference type="ARBA" id="ARBA00022679"/>
    </source>
</evidence>
<evidence type="ECO:0000313" key="7">
    <source>
        <dbReference type="Proteomes" id="UP001161325"/>
    </source>
</evidence>
<accession>A0AA37QAZ0</accession>
<evidence type="ECO:0000256" key="4">
    <source>
        <dbReference type="ARBA" id="ARBA00022691"/>
    </source>
</evidence>
<evidence type="ECO:0000256" key="1">
    <source>
        <dbReference type="ARBA" id="ARBA00022428"/>
    </source>
</evidence>
<evidence type="ECO:0000256" key="2">
    <source>
        <dbReference type="ARBA" id="ARBA00022603"/>
    </source>
</evidence>
<keyword evidence="2 5" id="KW-0489">Methyltransferase</keyword>
<dbReference type="InterPro" id="IPR029063">
    <property type="entry name" value="SAM-dependent_MTases_sf"/>
</dbReference>
<dbReference type="InterPro" id="IPR004033">
    <property type="entry name" value="UbiE/COQ5_MeTrFase"/>
</dbReference>
<evidence type="ECO:0000313" key="6">
    <source>
        <dbReference type="EMBL" id="GLC27982.1"/>
    </source>
</evidence>
<organism evidence="6 7">
    <name type="scientific">Roseisolibacter agri</name>
    <dbReference type="NCBI Taxonomy" id="2014610"/>
    <lineage>
        <taxon>Bacteria</taxon>
        <taxon>Pseudomonadati</taxon>
        <taxon>Gemmatimonadota</taxon>
        <taxon>Gemmatimonadia</taxon>
        <taxon>Gemmatimonadales</taxon>
        <taxon>Gemmatimonadaceae</taxon>
        <taxon>Roseisolibacter</taxon>
    </lineage>
</organism>
<dbReference type="SUPFAM" id="SSF53335">
    <property type="entry name" value="S-adenosyl-L-methionine-dependent methyltransferases"/>
    <property type="match status" value="1"/>
</dbReference>
<keyword evidence="3 5" id="KW-0808">Transferase</keyword>
<dbReference type="PROSITE" id="PS01183">
    <property type="entry name" value="UBIE_1"/>
    <property type="match status" value="1"/>
</dbReference>
<dbReference type="EMBL" id="BRXS01000007">
    <property type="protein sequence ID" value="GLC27982.1"/>
    <property type="molecule type" value="Genomic_DNA"/>
</dbReference>
<gene>
    <name evidence="5 6" type="primary">menG</name>
    <name evidence="6" type="ORF">rosag_44950</name>
</gene>
<protein>
    <recommendedName>
        <fullName evidence="5">Demethylmenaquinone methyltransferase</fullName>
        <ecNumber evidence="5">2.1.1.163</ecNumber>
    </recommendedName>
</protein>
<comment type="pathway">
    <text evidence="5">Quinol/quinone metabolism; menaquinone biosynthesis; menaquinol from 1,4-dihydroxy-2-naphthoate: step 2/2.</text>
</comment>
<dbReference type="AlphaFoldDB" id="A0AA37QAZ0"/>
<reference evidence="6" key="1">
    <citation type="submission" date="2022-08" db="EMBL/GenBank/DDBJ databases">
        <title>Draft genome sequencing of Roseisolibacter agri AW1220.</title>
        <authorList>
            <person name="Tobiishi Y."/>
            <person name="Tonouchi A."/>
        </authorList>
    </citation>
    <scope>NUCLEOTIDE SEQUENCE</scope>
    <source>
        <strain evidence="6">AW1220</strain>
    </source>
</reference>
<comment type="caution">
    <text evidence="5">Lacks conserved residue(s) required for the propagation of feature annotation.</text>
</comment>
<dbReference type="Pfam" id="PF01209">
    <property type="entry name" value="Ubie_methyltran"/>
    <property type="match status" value="1"/>
</dbReference>
<dbReference type="HAMAP" id="MF_01813">
    <property type="entry name" value="MenG_UbiE_methyltr"/>
    <property type="match status" value="1"/>
</dbReference>
<dbReference type="PANTHER" id="PTHR43591:SF24">
    <property type="entry name" value="2-METHOXY-6-POLYPRENYL-1,4-BENZOQUINOL METHYLASE, MITOCHONDRIAL"/>
    <property type="match status" value="1"/>
</dbReference>
<name>A0AA37QAZ0_9BACT</name>
<dbReference type="GO" id="GO:0009234">
    <property type="term" value="P:menaquinone biosynthetic process"/>
    <property type="evidence" value="ECO:0007669"/>
    <property type="project" value="UniProtKB-UniRule"/>
</dbReference>
<comment type="catalytic activity">
    <reaction evidence="5">
        <text>a 2-demethylmenaquinol + S-adenosyl-L-methionine = a menaquinol + S-adenosyl-L-homocysteine + H(+)</text>
        <dbReference type="Rhea" id="RHEA:42640"/>
        <dbReference type="Rhea" id="RHEA-COMP:9539"/>
        <dbReference type="Rhea" id="RHEA-COMP:9563"/>
        <dbReference type="ChEBI" id="CHEBI:15378"/>
        <dbReference type="ChEBI" id="CHEBI:18151"/>
        <dbReference type="ChEBI" id="CHEBI:55437"/>
        <dbReference type="ChEBI" id="CHEBI:57856"/>
        <dbReference type="ChEBI" id="CHEBI:59789"/>
        <dbReference type="EC" id="2.1.1.163"/>
    </reaction>
</comment>
<comment type="caution">
    <text evidence="6">The sequence shown here is derived from an EMBL/GenBank/DDBJ whole genome shotgun (WGS) entry which is preliminary data.</text>
</comment>
<dbReference type="EC" id="2.1.1.163" evidence="5"/>
<dbReference type="InterPro" id="IPR023576">
    <property type="entry name" value="UbiE/COQ5_MeTrFase_CS"/>
</dbReference>
<feature type="binding site" evidence="5">
    <location>
        <begin position="134"/>
        <end position="135"/>
    </location>
    <ligand>
        <name>S-adenosyl-L-methionine</name>
        <dbReference type="ChEBI" id="CHEBI:59789"/>
    </ligand>
</feature>
<dbReference type="Gene3D" id="3.40.50.150">
    <property type="entry name" value="Vaccinia Virus protein VP39"/>
    <property type="match status" value="1"/>
</dbReference>
<keyword evidence="4 5" id="KW-0949">S-adenosyl-L-methionine</keyword>
<comment type="function">
    <text evidence="5">Methyltransferase required for the conversion of demethylmenaquinol (DMKH2) to menaquinol (MKH2).</text>
</comment>
<dbReference type="GO" id="GO:0043770">
    <property type="term" value="F:demethylmenaquinone methyltransferase activity"/>
    <property type="evidence" value="ECO:0007669"/>
    <property type="project" value="UniProtKB-UniRule"/>
</dbReference>
<feature type="binding site" evidence="5">
    <location>
        <position position="110"/>
    </location>
    <ligand>
        <name>S-adenosyl-L-methionine</name>
        <dbReference type="ChEBI" id="CHEBI:59789"/>
    </ligand>
</feature>
<keyword evidence="1 5" id="KW-0474">Menaquinone biosynthesis</keyword>
<dbReference type="NCBIfam" id="TIGR01934">
    <property type="entry name" value="MenG_MenH_UbiE"/>
    <property type="match status" value="1"/>
</dbReference>
<proteinExistence type="inferred from homology"/>
<dbReference type="PANTHER" id="PTHR43591">
    <property type="entry name" value="METHYLTRANSFERASE"/>
    <property type="match status" value="1"/>
</dbReference>
<comment type="similarity">
    <text evidence="5">Belongs to the class I-like SAM-binding methyltransferase superfamily. MenG/UbiE family.</text>
</comment>
<dbReference type="RefSeq" id="WP_284352409.1">
    <property type="nucleotide sequence ID" value="NZ_BRXS01000007.1"/>
</dbReference>
<dbReference type="Proteomes" id="UP001161325">
    <property type="component" value="Unassembled WGS sequence"/>
</dbReference>
<dbReference type="CDD" id="cd02440">
    <property type="entry name" value="AdoMet_MTases"/>
    <property type="match status" value="1"/>
</dbReference>
<sequence>MALHPADAPDTTDRTDAAHEGAVVDAAAAGGREKRAYVRRIFSEIAPRYDLLNHVLSLNVDRAWRRRALEALGWRARPAGVFLDVCAGTLDVGAQLVRQRDFRGLVVGADFAEPMLRAGVGKAPRAALVPVAADALELPIAAGTVDGAIVAFGIRNVQDLDGALREVHRVLAPGARFVILEFTTPPNALVRAGYHAYFHHVLPLVGRAVSGHRTAYAYLPKSVAHFPAPDALAARMRATGFAEVAWTRLTLGIAAIHVGTKS</sequence>
<keyword evidence="7" id="KW-1185">Reference proteome</keyword>